<comment type="caution">
    <text evidence="5">The sequence shown here is derived from an EMBL/GenBank/DDBJ whole genome shotgun (WGS) entry which is preliminary data.</text>
</comment>
<protein>
    <submittedName>
        <fullName evidence="5">DUF86 domain-containing protein</fullName>
    </submittedName>
</protein>
<name>A0A4S4C2A6_9BACI</name>
<keyword evidence="6" id="KW-1185">Reference proteome</keyword>
<keyword evidence="2" id="KW-0540">Nuclease</keyword>
<dbReference type="InterPro" id="IPR008201">
    <property type="entry name" value="HepT-like"/>
</dbReference>
<comment type="similarity">
    <text evidence="4">Belongs to the HepT RNase toxin family.</text>
</comment>
<dbReference type="RefSeq" id="WP_136352755.1">
    <property type="nucleotide sequence ID" value="NZ_CP046266.1"/>
</dbReference>
<dbReference type="Pfam" id="PF01934">
    <property type="entry name" value="HepT-like"/>
    <property type="match status" value="1"/>
</dbReference>
<keyword evidence="3" id="KW-0378">Hydrolase</keyword>
<reference evidence="5 6" key="1">
    <citation type="submission" date="2019-04" db="EMBL/GenBank/DDBJ databases">
        <title>Bacillus sediminilitoris sp. nov., isolated from a tidal flat sediment on the East China Sea.</title>
        <authorList>
            <person name="Wei Y."/>
            <person name="Mao H."/>
            <person name="Fang J."/>
        </authorList>
    </citation>
    <scope>NUCLEOTIDE SEQUENCE [LARGE SCALE GENOMIC DNA]</scope>
    <source>
        <strain evidence="5 6">DSL-17</strain>
    </source>
</reference>
<evidence type="ECO:0000256" key="4">
    <source>
        <dbReference type="ARBA" id="ARBA00024207"/>
    </source>
</evidence>
<dbReference type="PANTHER" id="PTHR33397">
    <property type="entry name" value="UPF0331 PROTEIN YUTE"/>
    <property type="match status" value="1"/>
</dbReference>
<evidence type="ECO:0000313" key="5">
    <source>
        <dbReference type="EMBL" id="THF81155.1"/>
    </source>
</evidence>
<keyword evidence="1" id="KW-1277">Toxin-antitoxin system</keyword>
<evidence type="ECO:0000256" key="3">
    <source>
        <dbReference type="ARBA" id="ARBA00022801"/>
    </source>
</evidence>
<dbReference type="GO" id="GO:0016787">
    <property type="term" value="F:hydrolase activity"/>
    <property type="evidence" value="ECO:0007669"/>
    <property type="project" value="UniProtKB-KW"/>
</dbReference>
<evidence type="ECO:0000256" key="1">
    <source>
        <dbReference type="ARBA" id="ARBA00022649"/>
    </source>
</evidence>
<dbReference type="Proteomes" id="UP000310334">
    <property type="component" value="Unassembled WGS sequence"/>
</dbReference>
<dbReference type="GO" id="GO:0004540">
    <property type="term" value="F:RNA nuclease activity"/>
    <property type="evidence" value="ECO:0007669"/>
    <property type="project" value="InterPro"/>
</dbReference>
<sequence length="146" mass="16786">MYFVDRELIEAKLCFLEKQLTIFNEHTSWSNDIEKAALERICQLSIEAILDVGNAIIDGFIMRDPGSYEDIIDILLDETVINKDEAMGLKEVILLRKVLVHDYLHVDVDKLIHTFTIHKSPIKSFPTNVRTYIQNELGPVTAFKPI</sequence>
<dbReference type="PANTHER" id="PTHR33397:SF5">
    <property type="entry name" value="RNASE YUTE-RELATED"/>
    <property type="match status" value="1"/>
</dbReference>
<dbReference type="InterPro" id="IPR052379">
    <property type="entry name" value="Type_VII_TA_RNase"/>
</dbReference>
<dbReference type="AlphaFoldDB" id="A0A4S4C2A6"/>
<evidence type="ECO:0000313" key="6">
    <source>
        <dbReference type="Proteomes" id="UP000310334"/>
    </source>
</evidence>
<dbReference type="GO" id="GO:0110001">
    <property type="term" value="C:toxin-antitoxin complex"/>
    <property type="evidence" value="ECO:0007669"/>
    <property type="project" value="InterPro"/>
</dbReference>
<evidence type="ECO:0000256" key="2">
    <source>
        <dbReference type="ARBA" id="ARBA00022722"/>
    </source>
</evidence>
<organism evidence="5 6">
    <name type="scientific">Metabacillus sediminilitoris</name>
    <dbReference type="NCBI Taxonomy" id="2567941"/>
    <lineage>
        <taxon>Bacteria</taxon>
        <taxon>Bacillati</taxon>
        <taxon>Bacillota</taxon>
        <taxon>Bacilli</taxon>
        <taxon>Bacillales</taxon>
        <taxon>Bacillaceae</taxon>
        <taxon>Metabacillus</taxon>
    </lineage>
</organism>
<gene>
    <name evidence="5" type="ORF">E6W99_07530</name>
</gene>
<dbReference type="OrthoDB" id="2375467at2"/>
<accession>A0A4S4C2A6</accession>
<proteinExistence type="inferred from homology"/>
<dbReference type="Gene3D" id="1.20.120.580">
    <property type="entry name" value="bsu32300-like"/>
    <property type="match status" value="1"/>
</dbReference>
<dbReference type="InterPro" id="IPR037038">
    <property type="entry name" value="HepT-like_sf"/>
</dbReference>
<dbReference type="EMBL" id="SSNT01000005">
    <property type="protein sequence ID" value="THF81155.1"/>
    <property type="molecule type" value="Genomic_DNA"/>
</dbReference>